<evidence type="ECO:0000256" key="3">
    <source>
        <dbReference type="ARBA" id="ARBA00023004"/>
    </source>
</evidence>
<dbReference type="GO" id="GO:0046872">
    <property type="term" value="F:metal ion binding"/>
    <property type="evidence" value="ECO:0007669"/>
    <property type="project" value="UniProtKB-KW"/>
</dbReference>
<evidence type="ECO:0000256" key="2">
    <source>
        <dbReference type="ARBA" id="ARBA00022723"/>
    </source>
</evidence>
<evidence type="ECO:0000313" key="7">
    <source>
        <dbReference type="Proteomes" id="UP000076079"/>
    </source>
</evidence>
<sequence length="158" mass="17355">MPCDRVTRRGFLAGSACGMFSLATLRLPAELSALPVLEVEAQVSGNERRYPLPTADGATVDRASQVILVRYAGHVYAMSLVCPHENAAVRWLAQDGRFQCSKHTSRYTPDGTFTSGRATRNMDRFPLHRDGAQIVVTIDRVYQSDKDPDGWNAATVNA</sequence>
<dbReference type="EMBL" id="CP015136">
    <property type="protein sequence ID" value="AMY07099.1"/>
    <property type="molecule type" value="Genomic_DNA"/>
</dbReference>
<reference evidence="7" key="2">
    <citation type="submission" date="2016-04" db="EMBL/GenBank/DDBJ databases">
        <title>First Complete Genome Sequence of a Subdivision 6 Acidobacterium.</title>
        <authorList>
            <person name="Huang S."/>
            <person name="Vieira S."/>
            <person name="Bunk B."/>
            <person name="Riedel T."/>
            <person name="Sproeer C."/>
            <person name="Overmann J."/>
        </authorList>
    </citation>
    <scope>NUCLEOTIDE SEQUENCE [LARGE SCALE GENOMIC DNA]</scope>
    <source>
        <strain evidence="7">DSM 100886 HEG_-6_39</strain>
    </source>
</reference>
<dbReference type="PROSITE" id="PS51318">
    <property type="entry name" value="TAT"/>
    <property type="match status" value="1"/>
</dbReference>
<keyword evidence="4" id="KW-0411">Iron-sulfur</keyword>
<dbReference type="PROSITE" id="PS51296">
    <property type="entry name" value="RIESKE"/>
    <property type="match status" value="1"/>
</dbReference>
<evidence type="ECO:0000259" key="5">
    <source>
        <dbReference type="PROSITE" id="PS51296"/>
    </source>
</evidence>
<evidence type="ECO:0000313" key="6">
    <source>
        <dbReference type="EMBL" id="AMY07099.1"/>
    </source>
</evidence>
<dbReference type="STRING" id="1855912.LuPra_00266"/>
<dbReference type="KEGG" id="abac:LuPra_00266"/>
<dbReference type="SUPFAM" id="SSF50022">
    <property type="entry name" value="ISP domain"/>
    <property type="match status" value="1"/>
</dbReference>
<proteinExistence type="predicted"/>
<dbReference type="AlphaFoldDB" id="A0A143PH67"/>
<dbReference type="RefSeq" id="WP_110169095.1">
    <property type="nucleotide sequence ID" value="NZ_CP015136.1"/>
</dbReference>
<accession>A0A143PH67</accession>
<dbReference type="InterPro" id="IPR036922">
    <property type="entry name" value="Rieske_2Fe-2S_sf"/>
</dbReference>
<keyword evidence="1" id="KW-0001">2Fe-2S</keyword>
<dbReference type="InterPro" id="IPR017941">
    <property type="entry name" value="Rieske_2Fe-2S"/>
</dbReference>
<gene>
    <name evidence="6" type="ORF">LuPra_00266</name>
</gene>
<keyword evidence="7" id="KW-1185">Reference proteome</keyword>
<dbReference type="Gene3D" id="2.102.10.10">
    <property type="entry name" value="Rieske [2Fe-2S] iron-sulphur domain"/>
    <property type="match status" value="1"/>
</dbReference>
<keyword evidence="3" id="KW-0408">Iron</keyword>
<reference evidence="6 7" key="1">
    <citation type="journal article" date="2016" name="Genome Announc.">
        <title>First Complete Genome Sequence of a Subdivision 6 Acidobacterium Strain.</title>
        <authorList>
            <person name="Huang S."/>
            <person name="Vieira S."/>
            <person name="Bunk B."/>
            <person name="Riedel T."/>
            <person name="Sproer C."/>
            <person name="Overmann J."/>
        </authorList>
    </citation>
    <scope>NUCLEOTIDE SEQUENCE [LARGE SCALE GENOMIC DNA]</scope>
    <source>
        <strain evidence="7">DSM 100886 HEG_-6_39</strain>
    </source>
</reference>
<dbReference type="Pfam" id="PF00355">
    <property type="entry name" value="Rieske"/>
    <property type="match status" value="1"/>
</dbReference>
<keyword evidence="2" id="KW-0479">Metal-binding</keyword>
<evidence type="ECO:0000256" key="1">
    <source>
        <dbReference type="ARBA" id="ARBA00022714"/>
    </source>
</evidence>
<dbReference type="Proteomes" id="UP000076079">
    <property type="component" value="Chromosome"/>
</dbReference>
<evidence type="ECO:0000256" key="4">
    <source>
        <dbReference type="ARBA" id="ARBA00023014"/>
    </source>
</evidence>
<dbReference type="InterPro" id="IPR006311">
    <property type="entry name" value="TAT_signal"/>
</dbReference>
<dbReference type="OrthoDB" id="9767869at2"/>
<dbReference type="CDD" id="cd03467">
    <property type="entry name" value="Rieske"/>
    <property type="match status" value="1"/>
</dbReference>
<dbReference type="GO" id="GO:0051537">
    <property type="term" value="F:2 iron, 2 sulfur cluster binding"/>
    <property type="evidence" value="ECO:0007669"/>
    <property type="project" value="UniProtKB-KW"/>
</dbReference>
<protein>
    <submittedName>
        <fullName evidence="6">Arsenite oxidase, small subunit</fullName>
    </submittedName>
</protein>
<organism evidence="6 7">
    <name type="scientific">Luteitalea pratensis</name>
    <dbReference type="NCBI Taxonomy" id="1855912"/>
    <lineage>
        <taxon>Bacteria</taxon>
        <taxon>Pseudomonadati</taxon>
        <taxon>Acidobacteriota</taxon>
        <taxon>Vicinamibacteria</taxon>
        <taxon>Vicinamibacterales</taxon>
        <taxon>Vicinamibacteraceae</taxon>
        <taxon>Luteitalea</taxon>
    </lineage>
</organism>
<name>A0A143PH67_LUTPR</name>
<feature type="domain" description="Rieske" evidence="5">
    <location>
        <begin position="49"/>
        <end position="136"/>
    </location>
</feature>